<evidence type="ECO:0000256" key="1">
    <source>
        <dbReference type="ARBA" id="ARBA00022741"/>
    </source>
</evidence>
<dbReference type="GO" id="GO:0004467">
    <property type="term" value="F:long-chain fatty acid-CoA ligase activity"/>
    <property type="evidence" value="ECO:0007669"/>
    <property type="project" value="TreeGrafter"/>
</dbReference>
<evidence type="ECO:0000256" key="2">
    <source>
        <dbReference type="ARBA" id="ARBA00022840"/>
    </source>
</evidence>
<dbReference type="PANTHER" id="PTHR43272:SF33">
    <property type="entry name" value="AMP-BINDING DOMAIN-CONTAINING PROTEIN-RELATED"/>
    <property type="match status" value="1"/>
</dbReference>
<sequence length="591" mass="66992">MELKRAFDLIYYQAEKYSRPDALNSKINGKWVQYSTQDVIDTVNRLSLGLLKLGLKKGDKVAIVSNGRPEWNLIDLATQQIGVVNVPMYPTISIADYEYIFNDSEAKIAFVGTQELYDKVKKATESKSIPIYTFDLLPNLAHWSEIENLGKGEEVSQLDAHKANVDENDLLTLIYTSGTTGVPKGVMLSHKNIVSNVISVSKAFIEQSDKLQLGLGKAKSLSFLPLCHIYERTGSFVYMYLGIGIYYVESMDTIVANIQEVKPDCFNAVPRIFEKVYNGIVAKGMELKGLKKRIFFWALKIGEQYEPNKKYGWWYNKQLEIANKLVFSKWRAALGGNLKMVSSGAASLQPRLARIFWAAGIRIYEGYGLTETSPVITSSLNDMENVRLGCVGTVIDGVEIKIAEDGEILCKGDNVMMGYYKQPELTKQVLKDGWFHTGDIGELVEGKFLKITDRKKEMFKTSGGKYVAPQILENKFKESPFIEQVIVIGENKNFPAALIVPAFDHLKKWCEHKGIPYTKPEEMLKHPKVIEKFDEEVKKVNENFGNWEKVKKFTLLSTPWGIDSGELTPTLKLKRKSIYSKYERMIDEIYS</sequence>
<dbReference type="GO" id="GO:0016020">
    <property type="term" value="C:membrane"/>
    <property type="evidence" value="ECO:0007669"/>
    <property type="project" value="TreeGrafter"/>
</dbReference>
<dbReference type="Proteomes" id="UP000199513">
    <property type="component" value="Unassembled WGS sequence"/>
</dbReference>
<dbReference type="InterPro" id="IPR000873">
    <property type="entry name" value="AMP-dep_synth/lig_dom"/>
</dbReference>
<keyword evidence="5" id="KW-1185">Reference proteome</keyword>
<dbReference type="Pfam" id="PF23562">
    <property type="entry name" value="AMP-binding_C_3"/>
    <property type="match status" value="1"/>
</dbReference>
<keyword evidence="1" id="KW-0547">Nucleotide-binding</keyword>
<name>A0A1I2JAZ5_9BACT</name>
<protein>
    <submittedName>
        <fullName evidence="4">Long-chain acyl-CoA synthetase</fullName>
    </submittedName>
</protein>
<dbReference type="CDD" id="cd05907">
    <property type="entry name" value="VL_LC_FACS_like"/>
    <property type="match status" value="1"/>
</dbReference>
<evidence type="ECO:0000313" key="5">
    <source>
        <dbReference type="Proteomes" id="UP000199513"/>
    </source>
</evidence>
<dbReference type="GO" id="GO:0005524">
    <property type="term" value="F:ATP binding"/>
    <property type="evidence" value="ECO:0007669"/>
    <property type="project" value="UniProtKB-KW"/>
</dbReference>
<evidence type="ECO:0000259" key="3">
    <source>
        <dbReference type="Pfam" id="PF00501"/>
    </source>
</evidence>
<proteinExistence type="predicted"/>
<reference evidence="4 5" key="1">
    <citation type="submission" date="2016-10" db="EMBL/GenBank/DDBJ databases">
        <authorList>
            <person name="de Groot N.N."/>
        </authorList>
    </citation>
    <scope>NUCLEOTIDE SEQUENCE [LARGE SCALE GENOMIC DNA]</scope>
    <source>
        <strain>GEY</strain>
        <strain evidence="5">DSM 9560</strain>
    </source>
</reference>
<dbReference type="SUPFAM" id="SSF56801">
    <property type="entry name" value="Acetyl-CoA synthetase-like"/>
    <property type="match status" value="1"/>
</dbReference>
<dbReference type="InterPro" id="IPR042099">
    <property type="entry name" value="ANL_N_sf"/>
</dbReference>
<dbReference type="Gene3D" id="3.40.50.12780">
    <property type="entry name" value="N-terminal domain of ligase-like"/>
    <property type="match status" value="1"/>
</dbReference>
<dbReference type="OrthoDB" id="9778383at2"/>
<dbReference type="Pfam" id="PF00501">
    <property type="entry name" value="AMP-binding"/>
    <property type="match status" value="1"/>
</dbReference>
<dbReference type="EMBL" id="FONY01000042">
    <property type="protein sequence ID" value="SFF49851.1"/>
    <property type="molecule type" value="Genomic_DNA"/>
</dbReference>
<dbReference type="RefSeq" id="WP_091548977.1">
    <property type="nucleotide sequence ID" value="NZ_FONY01000042.1"/>
</dbReference>
<evidence type="ECO:0000313" key="4">
    <source>
        <dbReference type="EMBL" id="SFF49851.1"/>
    </source>
</evidence>
<dbReference type="AlphaFoldDB" id="A0A1I2JAZ5"/>
<dbReference type="PROSITE" id="PS00455">
    <property type="entry name" value="AMP_BINDING"/>
    <property type="match status" value="1"/>
</dbReference>
<dbReference type="InterPro" id="IPR020845">
    <property type="entry name" value="AMP-binding_CS"/>
</dbReference>
<accession>A0A1I2JAZ5</accession>
<organism evidence="4 5">
    <name type="scientific">Thermoflexibacter ruber</name>
    <dbReference type="NCBI Taxonomy" id="1003"/>
    <lineage>
        <taxon>Bacteria</taxon>
        <taxon>Pseudomonadati</taxon>
        <taxon>Bacteroidota</taxon>
        <taxon>Cytophagia</taxon>
        <taxon>Cytophagales</taxon>
        <taxon>Thermoflexibacteraceae</taxon>
        <taxon>Thermoflexibacter</taxon>
    </lineage>
</organism>
<dbReference type="STRING" id="1003.SAMN04488541_104239"/>
<keyword evidence="2" id="KW-0067">ATP-binding</keyword>
<feature type="domain" description="AMP-dependent synthetase/ligase" evidence="3">
    <location>
        <begin position="13"/>
        <end position="420"/>
    </location>
</feature>
<gene>
    <name evidence="4" type="ORF">SAMN04488541_104239</name>
</gene>
<dbReference type="PANTHER" id="PTHR43272">
    <property type="entry name" value="LONG-CHAIN-FATTY-ACID--COA LIGASE"/>
    <property type="match status" value="1"/>
</dbReference>